<feature type="binding site" evidence="15 16">
    <location>
        <begin position="130"/>
        <end position="135"/>
    </location>
    <ligand>
        <name>S-adenosyl-L-methionine</name>
        <dbReference type="ChEBI" id="CHEBI:59789"/>
    </ligand>
</feature>
<evidence type="ECO:0000256" key="2">
    <source>
        <dbReference type="ARBA" id="ARBA00004496"/>
    </source>
</evidence>
<keyword evidence="11 15" id="KW-0819">tRNA processing</keyword>
<dbReference type="EC" id="2.1.1.228" evidence="5 15"/>
<name>A0A9D1ZVN4_9FIRM</name>
<dbReference type="AlphaFoldDB" id="A0A9D1ZVN4"/>
<dbReference type="PANTHER" id="PTHR46417:SF1">
    <property type="entry name" value="TRNA (GUANINE-N(1)-)-METHYLTRANSFERASE"/>
    <property type="match status" value="1"/>
</dbReference>
<evidence type="ECO:0000313" key="20">
    <source>
        <dbReference type="Proteomes" id="UP000886750"/>
    </source>
</evidence>
<evidence type="ECO:0000256" key="5">
    <source>
        <dbReference type="ARBA" id="ARBA00012807"/>
    </source>
</evidence>
<gene>
    <name evidence="15 19" type="primary">trmD</name>
    <name evidence="19" type="ORF">H9729_01425</name>
</gene>
<dbReference type="EMBL" id="DXCQ01000016">
    <property type="protein sequence ID" value="HIY96328.1"/>
    <property type="molecule type" value="Genomic_DNA"/>
</dbReference>
<evidence type="ECO:0000256" key="16">
    <source>
        <dbReference type="PIRSR" id="PIRSR000386-1"/>
    </source>
</evidence>
<keyword evidence="10 15" id="KW-0949">S-adenosyl-L-methionine</keyword>
<dbReference type="SUPFAM" id="SSF75217">
    <property type="entry name" value="alpha/beta knot"/>
    <property type="match status" value="1"/>
</dbReference>
<dbReference type="InterPro" id="IPR023148">
    <property type="entry name" value="tRNA_m1G_MeTrfase_C_sf"/>
</dbReference>
<comment type="subunit">
    <text evidence="4 15 17">Homodimer.</text>
</comment>
<dbReference type="Proteomes" id="UP000886750">
    <property type="component" value="Unassembled WGS sequence"/>
</dbReference>
<evidence type="ECO:0000256" key="15">
    <source>
        <dbReference type="HAMAP-Rule" id="MF_00605"/>
    </source>
</evidence>
<dbReference type="PANTHER" id="PTHR46417">
    <property type="entry name" value="TRNA (GUANINE-N(1)-)-METHYLTRANSFERASE"/>
    <property type="match status" value="1"/>
</dbReference>
<comment type="similarity">
    <text evidence="3 15 17">Belongs to the RNA methyltransferase TrmD family.</text>
</comment>
<feature type="domain" description="tRNA methyltransferase TRMD/TRM10-type" evidence="18">
    <location>
        <begin position="1"/>
        <end position="220"/>
    </location>
</feature>
<evidence type="ECO:0000256" key="12">
    <source>
        <dbReference type="ARBA" id="ARBA00029736"/>
    </source>
</evidence>
<evidence type="ECO:0000256" key="10">
    <source>
        <dbReference type="ARBA" id="ARBA00022691"/>
    </source>
</evidence>
<evidence type="ECO:0000259" key="18">
    <source>
        <dbReference type="Pfam" id="PF01746"/>
    </source>
</evidence>
<dbReference type="PIRSF" id="PIRSF000386">
    <property type="entry name" value="tRNA_mtase"/>
    <property type="match status" value="1"/>
</dbReference>
<reference evidence="19" key="2">
    <citation type="submission" date="2021-04" db="EMBL/GenBank/DDBJ databases">
        <authorList>
            <person name="Gilroy R."/>
        </authorList>
    </citation>
    <scope>NUCLEOTIDE SEQUENCE</scope>
    <source>
        <strain evidence="19">1345</strain>
    </source>
</reference>
<dbReference type="Gene3D" id="3.40.1280.10">
    <property type="match status" value="1"/>
</dbReference>
<comment type="function">
    <text evidence="1 15 17">Specifically methylates guanosine-37 in various tRNAs.</text>
</comment>
<dbReference type="GO" id="GO:0002939">
    <property type="term" value="P:tRNA N1-guanine methylation"/>
    <property type="evidence" value="ECO:0007669"/>
    <property type="project" value="TreeGrafter"/>
</dbReference>
<proteinExistence type="inferred from homology"/>
<evidence type="ECO:0000256" key="8">
    <source>
        <dbReference type="ARBA" id="ARBA00022603"/>
    </source>
</evidence>
<comment type="subcellular location">
    <subcellularLocation>
        <location evidence="2 15 17">Cytoplasm</location>
    </subcellularLocation>
</comment>
<evidence type="ECO:0000256" key="17">
    <source>
        <dbReference type="RuleBase" id="RU003464"/>
    </source>
</evidence>
<dbReference type="InterPro" id="IPR002649">
    <property type="entry name" value="tRNA_m1G_MeTrfase_TrmD"/>
</dbReference>
<dbReference type="InterPro" id="IPR029028">
    <property type="entry name" value="Alpha/beta_knot_MTases"/>
</dbReference>
<keyword evidence="8 15" id="KW-0489">Methyltransferase</keyword>
<dbReference type="HAMAP" id="MF_00605">
    <property type="entry name" value="TrmD"/>
    <property type="match status" value="1"/>
</dbReference>
<evidence type="ECO:0000256" key="6">
    <source>
        <dbReference type="ARBA" id="ARBA00014679"/>
    </source>
</evidence>
<evidence type="ECO:0000256" key="3">
    <source>
        <dbReference type="ARBA" id="ARBA00007630"/>
    </source>
</evidence>
<reference evidence="19" key="1">
    <citation type="journal article" date="2021" name="PeerJ">
        <title>Extensive microbial diversity within the chicken gut microbiome revealed by metagenomics and culture.</title>
        <authorList>
            <person name="Gilroy R."/>
            <person name="Ravi A."/>
            <person name="Getino M."/>
            <person name="Pursley I."/>
            <person name="Horton D.L."/>
            <person name="Alikhan N.F."/>
            <person name="Baker D."/>
            <person name="Gharbi K."/>
            <person name="Hall N."/>
            <person name="Watson M."/>
            <person name="Adriaenssens E.M."/>
            <person name="Foster-Nyarko E."/>
            <person name="Jarju S."/>
            <person name="Secka A."/>
            <person name="Antonio M."/>
            <person name="Oren A."/>
            <person name="Chaudhuri R.R."/>
            <person name="La Ragione R."/>
            <person name="Hildebrand F."/>
            <person name="Pallen M.J."/>
        </authorList>
    </citation>
    <scope>NUCLEOTIDE SEQUENCE</scope>
    <source>
        <strain evidence="19">1345</strain>
    </source>
</reference>
<dbReference type="InterPro" id="IPR029026">
    <property type="entry name" value="tRNA_m1G_MTases_N"/>
</dbReference>
<dbReference type="GO" id="GO:0005829">
    <property type="term" value="C:cytosol"/>
    <property type="evidence" value="ECO:0007669"/>
    <property type="project" value="TreeGrafter"/>
</dbReference>
<evidence type="ECO:0000313" key="19">
    <source>
        <dbReference type="EMBL" id="HIY96328.1"/>
    </source>
</evidence>
<dbReference type="GO" id="GO:0052906">
    <property type="term" value="F:tRNA (guanine(37)-N1)-methyltransferase activity"/>
    <property type="evidence" value="ECO:0007669"/>
    <property type="project" value="UniProtKB-UniRule"/>
</dbReference>
<comment type="catalytic activity">
    <reaction evidence="14 15 17">
        <text>guanosine(37) in tRNA + S-adenosyl-L-methionine = N(1)-methylguanosine(37) in tRNA + S-adenosyl-L-homocysteine + H(+)</text>
        <dbReference type="Rhea" id="RHEA:36899"/>
        <dbReference type="Rhea" id="RHEA-COMP:10145"/>
        <dbReference type="Rhea" id="RHEA-COMP:10147"/>
        <dbReference type="ChEBI" id="CHEBI:15378"/>
        <dbReference type="ChEBI" id="CHEBI:57856"/>
        <dbReference type="ChEBI" id="CHEBI:59789"/>
        <dbReference type="ChEBI" id="CHEBI:73542"/>
        <dbReference type="ChEBI" id="CHEBI:74269"/>
        <dbReference type="EC" id="2.1.1.228"/>
    </reaction>
</comment>
<evidence type="ECO:0000256" key="7">
    <source>
        <dbReference type="ARBA" id="ARBA00022490"/>
    </source>
</evidence>
<evidence type="ECO:0000256" key="14">
    <source>
        <dbReference type="ARBA" id="ARBA00047783"/>
    </source>
</evidence>
<evidence type="ECO:0000256" key="13">
    <source>
        <dbReference type="ARBA" id="ARBA00033392"/>
    </source>
</evidence>
<evidence type="ECO:0000256" key="9">
    <source>
        <dbReference type="ARBA" id="ARBA00022679"/>
    </source>
</evidence>
<organism evidence="19 20">
    <name type="scientific">Candidatus Borkfalkia excrementigallinarum</name>
    <dbReference type="NCBI Taxonomy" id="2838506"/>
    <lineage>
        <taxon>Bacteria</taxon>
        <taxon>Bacillati</taxon>
        <taxon>Bacillota</taxon>
        <taxon>Clostridia</taxon>
        <taxon>Christensenellales</taxon>
        <taxon>Christensenellaceae</taxon>
        <taxon>Candidatus Borkfalkia</taxon>
    </lineage>
</organism>
<evidence type="ECO:0000256" key="1">
    <source>
        <dbReference type="ARBA" id="ARBA00002634"/>
    </source>
</evidence>
<dbReference type="InterPro" id="IPR016009">
    <property type="entry name" value="tRNA_MeTrfase_TRMD/TRM10"/>
</dbReference>
<protein>
    <recommendedName>
        <fullName evidence="6 15">tRNA (guanine-N(1)-)-methyltransferase</fullName>
        <ecNumber evidence="5 15">2.1.1.228</ecNumber>
    </recommendedName>
    <alternativeName>
        <fullName evidence="12 15">M1G-methyltransferase</fullName>
    </alternativeName>
    <alternativeName>
        <fullName evidence="13 15">tRNA [GM37] methyltransferase</fullName>
    </alternativeName>
</protein>
<dbReference type="Gene3D" id="1.10.1270.20">
    <property type="entry name" value="tRNA(m1g37)methyltransferase, domain 2"/>
    <property type="match status" value="1"/>
</dbReference>
<dbReference type="NCBIfam" id="TIGR00088">
    <property type="entry name" value="trmD"/>
    <property type="match status" value="1"/>
</dbReference>
<dbReference type="NCBIfam" id="NF000648">
    <property type="entry name" value="PRK00026.1"/>
    <property type="match status" value="1"/>
</dbReference>
<dbReference type="FunFam" id="3.40.1280.10:FF:000001">
    <property type="entry name" value="tRNA (guanine-N(1)-)-methyltransferase"/>
    <property type="match status" value="1"/>
</dbReference>
<accession>A0A9D1ZVN4</accession>
<sequence>MKIDILTLFPEMFAPLRESILGRAQKENKIEINAVNIRDYTEDKHLKCDDYPFGGGAGMVMTAQPIGSAIEALDPEHKARRIYMSPKGETFRQQKVFELLGYEHIILLCGHYEGVDQRAIDLFIDEEISIGDYVLTGGELPAMVVADCVARYVDGVINTSSLVQESFSENRLEYPQYTRPVEYRGLTVPEVLRSGNHAEIDKWRREQSEKLTREKRPDLLGPRFLFQADETKSRDF</sequence>
<keyword evidence="9 15" id="KW-0808">Transferase</keyword>
<comment type="caution">
    <text evidence="19">The sequence shown here is derived from an EMBL/GenBank/DDBJ whole genome shotgun (WGS) entry which is preliminary data.</text>
</comment>
<feature type="binding site" evidence="15 16">
    <location>
        <position position="110"/>
    </location>
    <ligand>
        <name>S-adenosyl-L-methionine</name>
        <dbReference type="ChEBI" id="CHEBI:59789"/>
    </ligand>
</feature>
<keyword evidence="7 15" id="KW-0963">Cytoplasm</keyword>
<evidence type="ECO:0000256" key="11">
    <source>
        <dbReference type="ARBA" id="ARBA00022694"/>
    </source>
</evidence>
<evidence type="ECO:0000256" key="4">
    <source>
        <dbReference type="ARBA" id="ARBA00011738"/>
    </source>
</evidence>
<dbReference type="Pfam" id="PF01746">
    <property type="entry name" value="tRNA_m1G_MT"/>
    <property type="match status" value="1"/>
</dbReference>
<dbReference type="CDD" id="cd18080">
    <property type="entry name" value="TrmD-like"/>
    <property type="match status" value="1"/>
</dbReference>